<feature type="chain" id="PRO_5037595435" evidence="2">
    <location>
        <begin position="25"/>
        <end position="101"/>
    </location>
</feature>
<feature type="compositionally biased region" description="Low complexity" evidence="1">
    <location>
        <begin position="21"/>
        <end position="35"/>
    </location>
</feature>
<evidence type="ECO:0000313" key="3">
    <source>
        <dbReference type="EMBL" id="GGC84408.1"/>
    </source>
</evidence>
<feature type="signal peptide" evidence="2">
    <location>
        <begin position="1"/>
        <end position="24"/>
    </location>
</feature>
<protein>
    <submittedName>
        <fullName evidence="3">Uncharacterized protein</fullName>
    </submittedName>
</protein>
<keyword evidence="4" id="KW-1185">Reference proteome</keyword>
<proteinExistence type="predicted"/>
<evidence type="ECO:0000256" key="1">
    <source>
        <dbReference type="SAM" id="MobiDB-lite"/>
    </source>
</evidence>
<comment type="caution">
    <text evidence="3">The sequence shown here is derived from an EMBL/GenBank/DDBJ whole genome shotgun (WGS) entry which is preliminary data.</text>
</comment>
<sequence length="101" mass="10597">MRGAAFPTLFLTVILLAGPAPARAGEPPAAKPAPATSEADSRDLLEAAKATAKSARTTAENIAVVPDLLVQILTKLDKIEDKIARLETAMQAKPPARRDGR</sequence>
<evidence type="ECO:0000256" key="2">
    <source>
        <dbReference type="SAM" id="SignalP"/>
    </source>
</evidence>
<keyword evidence="2" id="KW-0732">Signal</keyword>
<reference evidence="3" key="1">
    <citation type="journal article" date="2014" name="Int. J. Syst. Evol. Microbiol.">
        <title>Complete genome sequence of Corynebacterium casei LMG S-19264T (=DSM 44701T), isolated from a smear-ripened cheese.</title>
        <authorList>
            <consortium name="US DOE Joint Genome Institute (JGI-PGF)"/>
            <person name="Walter F."/>
            <person name="Albersmeier A."/>
            <person name="Kalinowski J."/>
            <person name="Ruckert C."/>
        </authorList>
    </citation>
    <scope>NUCLEOTIDE SEQUENCE</scope>
    <source>
        <strain evidence="3">CGMCC 1.12919</strain>
    </source>
</reference>
<name>A0A916XLP2_9HYPH</name>
<gene>
    <name evidence="3" type="ORF">GCM10010994_47900</name>
</gene>
<accession>A0A916XLP2</accession>
<feature type="region of interest" description="Disordered" evidence="1">
    <location>
        <begin position="21"/>
        <end position="41"/>
    </location>
</feature>
<dbReference type="AlphaFoldDB" id="A0A916XLP2"/>
<dbReference type="EMBL" id="BMGG01000009">
    <property type="protein sequence ID" value="GGC84408.1"/>
    <property type="molecule type" value="Genomic_DNA"/>
</dbReference>
<evidence type="ECO:0000313" key="4">
    <source>
        <dbReference type="Proteomes" id="UP000637002"/>
    </source>
</evidence>
<reference evidence="3" key="2">
    <citation type="submission" date="2020-09" db="EMBL/GenBank/DDBJ databases">
        <authorList>
            <person name="Sun Q."/>
            <person name="Zhou Y."/>
        </authorList>
    </citation>
    <scope>NUCLEOTIDE SEQUENCE</scope>
    <source>
        <strain evidence="3">CGMCC 1.12919</strain>
    </source>
</reference>
<dbReference type="Proteomes" id="UP000637002">
    <property type="component" value="Unassembled WGS sequence"/>
</dbReference>
<organism evidence="3 4">
    <name type="scientific">Chelatococcus reniformis</name>
    <dbReference type="NCBI Taxonomy" id="1494448"/>
    <lineage>
        <taxon>Bacteria</taxon>
        <taxon>Pseudomonadati</taxon>
        <taxon>Pseudomonadota</taxon>
        <taxon>Alphaproteobacteria</taxon>
        <taxon>Hyphomicrobiales</taxon>
        <taxon>Chelatococcaceae</taxon>
        <taxon>Chelatococcus</taxon>
    </lineage>
</organism>